<accession>A0A558DLL0</accession>
<dbReference type="EMBL" id="VJWX01000008">
    <property type="protein sequence ID" value="TVT61907.1"/>
    <property type="molecule type" value="Genomic_DNA"/>
</dbReference>
<proteinExistence type="predicted"/>
<organism evidence="3 4">
    <name type="scientific">Amycolatopsis rhizosphaerae</name>
    <dbReference type="NCBI Taxonomy" id="2053003"/>
    <lineage>
        <taxon>Bacteria</taxon>
        <taxon>Bacillati</taxon>
        <taxon>Actinomycetota</taxon>
        <taxon>Actinomycetes</taxon>
        <taxon>Pseudonocardiales</taxon>
        <taxon>Pseudonocardiaceae</taxon>
        <taxon>Amycolatopsis</taxon>
    </lineage>
</organism>
<reference evidence="3 4" key="1">
    <citation type="submission" date="2019-07" db="EMBL/GenBank/DDBJ databases">
        <authorList>
            <person name="Duangmal K."/>
            <person name="Teo W.F.A."/>
        </authorList>
    </citation>
    <scope>NUCLEOTIDE SEQUENCE [LARGE SCALE GENOMIC DNA]</scope>
    <source>
        <strain evidence="3 4">TBRC 6029</strain>
    </source>
</reference>
<feature type="region of interest" description="Disordered" evidence="1">
    <location>
        <begin position="22"/>
        <end position="47"/>
    </location>
</feature>
<evidence type="ECO:0000256" key="1">
    <source>
        <dbReference type="SAM" id="MobiDB-lite"/>
    </source>
</evidence>
<evidence type="ECO:0000313" key="3">
    <source>
        <dbReference type="EMBL" id="TVT61907.1"/>
    </source>
</evidence>
<keyword evidence="4" id="KW-1185">Reference proteome</keyword>
<reference evidence="3 4" key="2">
    <citation type="submission" date="2019-08" db="EMBL/GenBank/DDBJ databases">
        <title>Amycolatopsis acidicola sp. nov., isolated from peat swamp forest soil.</title>
        <authorList>
            <person name="Srisuk N."/>
        </authorList>
    </citation>
    <scope>NUCLEOTIDE SEQUENCE [LARGE SCALE GENOMIC DNA]</scope>
    <source>
        <strain evidence="3 4">TBRC 6029</strain>
    </source>
</reference>
<dbReference type="RefSeq" id="WP_144585341.1">
    <property type="nucleotide sequence ID" value="NZ_VJWX01000008.1"/>
</dbReference>
<dbReference type="Pfam" id="PF12079">
    <property type="entry name" value="DUF3558"/>
    <property type="match status" value="1"/>
</dbReference>
<dbReference type="PROSITE" id="PS51257">
    <property type="entry name" value="PROKAR_LIPOPROTEIN"/>
    <property type="match status" value="1"/>
</dbReference>
<protein>
    <submittedName>
        <fullName evidence="3">DUF3558 domain-containing protein</fullName>
    </submittedName>
</protein>
<sequence>MFRTSHIWPLALAAVVLAACSNSPEPGNPQPSSAAGSSASTSSANSALPYAGAPQVADPLPVSILSGDPCVDALTADQTRTIFGQVESGGRSDHGALGPTCGWSNLDSGASLLVTYDLTHDGLSSVYRGSKPRATVWREVSTQSFPAVAYVTDLGGSKDAFCAISVGVADSATVDIGLTLSRAKVGKSDPCAVNAQIADLVIGNLRQKAGS</sequence>
<name>A0A558DLL0_9PSEU</name>
<feature type="chain" id="PRO_5039539398" evidence="2">
    <location>
        <begin position="19"/>
        <end position="211"/>
    </location>
</feature>
<gene>
    <name evidence="3" type="ORF">FNH05_01950</name>
</gene>
<feature type="signal peptide" evidence="2">
    <location>
        <begin position="1"/>
        <end position="18"/>
    </location>
</feature>
<comment type="caution">
    <text evidence="3">The sequence shown here is derived from an EMBL/GenBank/DDBJ whole genome shotgun (WGS) entry which is preliminary data.</text>
</comment>
<evidence type="ECO:0000313" key="4">
    <source>
        <dbReference type="Proteomes" id="UP000320011"/>
    </source>
</evidence>
<keyword evidence="2" id="KW-0732">Signal</keyword>
<dbReference type="InterPro" id="IPR024520">
    <property type="entry name" value="DUF3558"/>
</dbReference>
<dbReference type="AlphaFoldDB" id="A0A558DLL0"/>
<dbReference type="Proteomes" id="UP000320011">
    <property type="component" value="Unassembled WGS sequence"/>
</dbReference>
<evidence type="ECO:0000256" key="2">
    <source>
        <dbReference type="SAM" id="SignalP"/>
    </source>
</evidence>
<feature type="compositionally biased region" description="Low complexity" evidence="1">
    <location>
        <begin position="32"/>
        <end position="47"/>
    </location>
</feature>
<dbReference type="OrthoDB" id="3695377at2"/>